<evidence type="ECO:0000256" key="1">
    <source>
        <dbReference type="SAM" id="MobiDB-lite"/>
    </source>
</evidence>
<protein>
    <submittedName>
        <fullName evidence="2">Uncharacterized protein</fullName>
    </submittedName>
</protein>
<feature type="compositionally biased region" description="Low complexity" evidence="1">
    <location>
        <begin position="15"/>
        <end position="31"/>
    </location>
</feature>
<dbReference type="AlphaFoldDB" id="A0A7J7CXV5"/>
<gene>
    <name evidence="2" type="ORF">HS088_TW13G01607</name>
</gene>
<reference evidence="2 3" key="1">
    <citation type="journal article" date="2020" name="Nat. Commun.">
        <title>Genome of Tripterygium wilfordii and identification of cytochrome P450 involved in triptolide biosynthesis.</title>
        <authorList>
            <person name="Tu L."/>
            <person name="Su P."/>
            <person name="Zhang Z."/>
            <person name="Gao L."/>
            <person name="Wang J."/>
            <person name="Hu T."/>
            <person name="Zhou J."/>
            <person name="Zhang Y."/>
            <person name="Zhao Y."/>
            <person name="Liu Y."/>
            <person name="Song Y."/>
            <person name="Tong Y."/>
            <person name="Lu Y."/>
            <person name="Yang J."/>
            <person name="Xu C."/>
            <person name="Jia M."/>
            <person name="Peters R.J."/>
            <person name="Huang L."/>
            <person name="Gao W."/>
        </authorList>
    </citation>
    <scope>NUCLEOTIDE SEQUENCE [LARGE SCALE GENOMIC DNA]</scope>
    <source>
        <strain evidence="3">cv. XIE 37</strain>
        <tissue evidence="2">Leaf</tissue>
    </source>
</reference>
<dbReference type="InParanoid" id="A0A7J7CXV5"/>
<evidence type="ECO:0000313" key="3">
    <source>
        <dbReference type="Proteomes" id="UP000593562"/>
    </source>
</evidence>
<name>A0A7J7CXV5_TRIWF</name>
<organism evidence="2 3">
    <name type="scientific">Tripterygium wilfordii</name>
    <name type="common">Thunder God vine</name>
    <dbReference type="NCBI Taxonomy" id="458696"/>
    <lineage>
        <taxon>Eukaryota</taxon>
        <taxon>Viridiplantae</taxon>
        <taxon>Streptophyta</taxon>
        <taxon>Embryophyta</taxon>
        <taxon>Tracheophyta</taxon>
        <taxon>Spermatophyta</taxon>
        <taxon>Magnoliopsida</taxon>
        <taxon>eudicotyledons</taxon>
        <taxon>Gunneridae</taxon>
        <taxon>Pentapetalae</taxon>
        <taxon>rosids</taxon>
        <taxon>fabids</taxon>
        <taxon>Celastrales</taxon>
        <taxon>Celastraceae</taxon>
        <taxon>Tripterygium</taxon>
    </lineage>
</organism>
<dbReference type="Proteomes" id="UP000593562">
    <property type="component" value="Unassembled WGS sequence"/>
</dbReference>
<evidence type="ECO:0000313" key="2">
    <source>
        <dbReference type="EMBL" id="KAF5738706.1"/>
    </source>
</evidence>
<accession>A0A7J7CXV5</accession>
<proteinExistence type="predicted"/>
<sequence length="247" mass="26505">MFTPKTTLEKPFNGSSEPAAVAASASASSSSHEVQTLLQRNTSQSALLPPSQPFNTTTCDPAKQISSIQETAPIQSNNSNSSTTWVETSSHDLIHHEESFFFSNGEHDHNSNSGYLGCIVPDNCLRPPSSGPSKPRGGSYDHSISAETSFVYSSPDIVTNVPYNASSTSTNFPNYSLYEVNNNGYCGDEQYYNSCDLYSAISNNQVMVEDGGSMDVMYPTTVVDNAGFGSSLPGFGDQGIDFGYSLF</sequence>
<feature type="region of interest" description="Disordered" evidence="1">
    <location>
        <begin position="1"/>
        <end position="38"/>
    </location>
</feature>
<dbReference type="EMBL" id="JAAARO010000013">
    <property type="protein sequence ID" value="KAF5738706.1"/>
    <property type="molecule type" value="Genomic_DNA"/>
</dbReference>
<keyword evidence="3" id="KW-1185">Reference proteome</keyword>
<comment type="caution">
    <text evidence="2">The sequence shown here is derived from an EMBL/GenBank/DDBJ whole genome shotgun (WGS) entry which is preliminary data.</text>
</comment>